<dbReference type="InterPro" id="IPR011008">
    <property type="entry name" value="Dimeric_a/b-barrel"/>
</dbReference>
<protein>
    <submittedName>
        <fullName evidence="5">ArsR family transcriptional regulator</fullName>
    </submittedName>
</protein>
<dbReference type="FunFam" id="1.10.10.10:FF:000186">
    <property type="entry name" value="AsnC family transcriptional regulator"/>
    <property type="match status" value="1"/>
</dbReference>
<dbReference type="InterPro" id="IPR000485">
    <property type="entry name" value="AsnC-type_HTH_dom"/>
</dbReference>
<evidence type="ECO:0000256" key="3">
    <source>
        <dbReference type="ARBA" id="ARBA00023163"/>
    </source>
</evidence>
<dbReference type="EMBL" id="MSCK01000002">
    <property type="protein sequence ID" value="PQJ69243.1"/>
    <property type="molecule type" value="Genomic_DNA"/>
</dbReference>
<dbReference type="InterPro" id="IPR019888">
    <property type="entry name" value="Tscrpt_reg_AsnC-like"/>
</dbReference>
<comment type="caution">
    <text evidence="5">The sequence shown here is derived from an EMBL/GenBank/DDBJ whole genome shotgun (WGS) entry which is preliminary data.</text>
</comment>
<keyword evidence="2" id="KW-0238">DNA-binding</keyword>
<dbReference type="SMART" id="SM00344">
    <property type="entry name" value="HTH_ASNC"/>
    <property type="match status" value="1"/>
</dbReference>
<accession>A0A2P6C8J5</accession>
<dbReference type="GO" id="GO:0043565">
    <property type="term" value="F:sequence-specific DNA binding"/>
    <property type="evidence" value="ECO:0007669"/>
    <property type="project" value="InterPro"/>
</dbReference>
<dbReference type="RefSeq" id="WP_105050175.1">
    <property type="nucleotide sequence ID" value="NZ_CP150661.1"/>
</dbReference>
<dbReference type="PANTHER" id="PTHR30154">
    <property type="entry name" value="LEUCINE-RESPONSIVE REGULATORY PROTEIN"/>
    <property type="match status" value="1"/>
</dbReference>
<sequence length="138" mass="15889">MVDNTDKKILDILKENSRLSFADLGRKINLSPSSVRERVQKLEEEGVIKKYDIQINNKMLGFDLEAFILLKVFPGKLKYVIDKVNEFPEITVAHRITGNQNIHLKVVVENQICLQKLLDKLMQFGDTNTFLILSEISE</sequence>
<gene>
    <name evidence="5" type="ORF">BTO14_14570</name>
</gene>
<dbReference type="Gene3D" id="1.10.10.10">
    <property type="entry name" value="Winged helix-like DNA-binding domain superfamily/Winged helix DNA-binding domain"/>
    <property type="match status" value="1"/>
</dbReference>
<feature type="domain" description="HTH asnC-type" evidence="4">
    <location>
        <begin position="2"/>
        <end position="63"/>
    </location>
</feature>
<evidence type="ECO:0000259" key="4">
    <source>
        <dbReference type="PROSITE" id="PS50956"/>
    </source>
</evidence>
<dbReference type="SUPFAM" id="SSF46785">
    <property type="entry name" value="Winged helix' DNA-binding domain"/>
    <property type="match status" value="1"/>
</dbReference>
<dbReference type="PANTHER" id="PTHR30154:SF53">
    <property type="entry name" value="HTH-TYPE TRANSCRIPTIONAL REGULATOR LRPC"/>
    <property type="match status" value="1"/>
</dbReference>
<proteinExistence type="predicted"/>
<dbReference type="GO" id="GO:0043200">
    <property type="term" value="P:response to amino acid"/>
    <property type="evidence" value="ECO:0007669"/>
    <property type="project" value="TreeGrafter"/>
</dbReference>
<dbReference type="Pfam" id="PF13412">
    <property type="entry name" value="HTH_24"/>
    <property type="match status" value="1"/>
</dbReference>
<dbReference type="GO" id="GO:0005829">
    <property type="term" value="C:cytosol"/>
    <property type="evidence" value="ECO:0007669"/>
    <property type="project" value="TreeGrafter"/>
</dbReference>
<dbReference type="Pfam" id="PF01037">
    <property type="entry name" value="AsnC_trans_reg"/>
    <property type="match status" value="1"/>
</dbReference>
<dbReference type="Proteomes" id="UP000247345">
    <property type="component" value="Unassembled WGS sequence"/>
</dbReference>
<dbReference type="AlphaFoldDB" id="A0A2P6C8J5"/>
<dbReference type="InterPro" id="IPR019887">
    <property type="entry name" value="Tscrpt_reg_AsnC/Lrp_C"/>
</dbReference>
<dbReference type="CDD" id="cd00090">
    <property type="entry name" value="HTH_ARSR"/>
    <property type="match status" value="1"/>
</dbReference>
<evidence type="ECO:0000313" key="6">
    <source>
        <dbReference type="Proteomes" id="UP000247345"/>
    </source>
</evidence>
<dbReference type="InterPro" id="IPR011991">
    <property type="entry name" value="ArsR-like_HTH"/>
</dbReference>
<keyword evidence="6" id="KW-1185">Reference proteome</keyword>
<dbReference type="InterPro" id="IPR036390">
    <property type="entry name" value="WH_DNA-bd_sf"/>
</dbReference>
<dbReference type="InterPro" id="IPR019885">
    <property type="entry name" value="Tscrpt_reg_HTH_AsnC-type_CS"/>
</dbReference>
<dbReference type="SUPFAM" id="SSF54909">
    <property type="entry name" value="Dimeric alpha+beta barrel"/>
    <property type="match status" value="1"/>
</dbReference>
<keyword evidence="1" id="KW-0805">Transcription regulation</keyword>
<name>A0A2P6C8J5_9FLAO</name>
<evidence type="ECO:0000313" key="5">
    <source>
        <dbReference type="EMBL" id="PQJ69243.1"/>
    </source>
</evidence>
<dbReference type="Gene3D" id="3.30.70.920">
    <property type="match status" value="1"/>
</dbReference>
<keyword evidence="3" id="KW-0804">Transcription</keyword>
<dbReference type="InterPro" id="IPR036388">
    <property type="entry name" value="WH-like_DNA-bd_sf"/>
</dbReference>
<dbReference type="OrthoDB" id="9800326at2"/>
<dbReference type="PROSITE" id="PS00519">
    <property type="entry name" value="HTH_ASNC_1"/>
    <property type="match status" value="1"/>
</dbReference>
<organism evidence="5 6">
    <name type="scientific">Polaribacter butkevichii</name>
    <dbReference type="NCBI Taxonomy" id="218490"/>
    <lineage>
        <taxon>Bacteria</taxon>
        <taxon>Pseudomonadati</taxon>
        <taxon>Bacteroidota</taxon>
        <taxon>Flavobacteriia</taxon>
        <taxon>Flavobacteriales</taxon>
        <taxon>Flavobacteriaceae</taxon>
    </lineage>
</organism>
<dbReference type="GO" id="GO:0006355">
    <property type="term" value="P:regulation of DNA-templated transcription"/>
    <property type="evidence" value="ECO:0007669"/>
    <property type="project" value="UniProtKB-ARBA"/>
</dbReference>
<evidence type="ECO:0000256" key="2">
    <source>
        <dbReference type="ARBA" id="ARBA00023125"/>
    </source>
</evidence>
<reference evidence="5 6" key="1">
    <citation type="submission" date="2016-12" db="EMBL/GenBank/DDBJ databases">
        <title>Trade-off between light-utilization and light-protection in marine flavobacteria.</title>
        <authorList>
            <person name="Kumagai Y."/>
            <person name="Yoshizawa S."/>
            <person name="Kogure K."/>
            <person name="Iwasaki W."/>
        </authorList>
    </citation>
    <scope>NUCLEOTIDE SEQUENCE [LARGE SCALE GENOMIC DNA]</scope>
    <source>
        <strain evidence="5 6">KCTC 12100</strain>
    </source>
</reference>
<dbReference type="PROSITE" id="PS50956">
    <property type="entry name" value="HTH_ASNC_2"/>
    <property type="match status" value="1"/>
</dbReference>
<evidence type="ECO:0000256" key="1">
    <source>
        <dbReference type="ARBA" id="ARBA00023015"/>
    </source>
</evidence>
<dbReference type="PRINTS" id="PR00033">
    <property type="entry name" value="HTHASNC"/>
</dbReference>